<proteinExistence type="predicted"/>
<keyword evidence="2" id="KW-1185">Reference proteome</keyword>
<evidence type="ECO:0000313" key="1">
    <source>
        <dbReference type="EMBL" id="KAF8369909.1"/>
    </source>
</evidence>
<name>A0A834Y8R5_TETSI</name>
<accession>A0A834Y8R5</accession>
<comment type="caution">
    <text evidence="1">The sequence shown here is derived from an EMBL/GenBank/DDBJ whole genome shotgun (WGS) entry which is preliminary data.</text>
</comment>
<dbReference type="EMBL" id="JABCRI010000417">
    <property type="protein sequence ID" value="KAF8369909.1"/>
    <property type="molecule type" value="Genomic_DNA"/>
</dbReference>
<gene>
    <name evidence="1" type="ORF">HHK36_032060</name>
</gene>
<evidence type="ECO:0000313" key="2">
    <source>
        <dbReference type="Proteomes" id="UP000655225"/>
    </source>
</evidence>
<protein>
    <submittedName>
        <fullName evidence="1">Uncharacterized protein</fullName>
    </submittedName>
</protein>
<sequence>MRFQWCSQDQCERAIPLASLAPPCLDCWFSHLHSPLQAIQARSMKKQSKSSFLETNSIQLLDFTCDVSWIAKEAISLVREDDTWEKPAPPHLGVRLLGLSNLKHLLVYEYIYGRLCEVPPWPERWSFTLDTRYKLRWSPPRGCVTSTMTVSHSDPPPDVNSTTSFLTPSWKLMSPARLAKFLQEFGTSECKSHCCFLWNIAPIIHFKDFWLTCILG</sequence>
<reference evidence="1 2" key="1">
    <citation type="submission" date="2020-04" db="EMBL/GenBank/DDBJ databases">
        <title>Plant Genome Project.</title>
        <authorList>
            <person name="Zhang R.-G."/>
        </authorList>
    </citation>
    <scope>NUCLEOTIDE SEQUENCE [LARGE SCALE GENOMIC DNA]</scope>
    <source>
        <strain evidence="1">YNK0</strain>
        <tissue evidence="1">Leaf</tissue>
    </source>
</reference>
<organism evidence="1 2">
    <name type="scientific">Tetracentron sinense</name>
    <name type="common">Spur-leaf</name>
    <dbReference type="NCBI Taxonomy" id="13715"/>
    <lineage>
        <taxon>Eukaryota</taxon>
        <taxon>Viridiplantae</taxon>
        <taxon>Streptophyta</taxon>
        <taxon>Embryophyta</taxon>
        <taxon>Tracheophyta</taxon>
        <taxon>Spermatophyta</taxon>
        <taxon>Magnoliopsida</taxon>
        <taxon>Trochodendrales</taxon>
        <taxon>Trochodendraceae</taxon>
        <taxon>Tetracentron</taxon>
    </lineage>
</organism>
<dbReference type="AlphaFoldDB" id="A0A834Y8R5"/>
<dbReference type="Proteomes" id="UP000655225">
    <property type="component" value="Unassembled WGS sequence"/>
</dbReference>